<proteinExistence type="predicted"/>
<dbReference type="AlphaFoldDB" id="A0A381ZPL9"/>
<protein>
    <recommendedName>
        <fullName evidence="2">PARP-type domain-containing protein</fullName>
    </recommendedName>
</protein>
<evidence type="ECO:0008006" key="2">
    <source>
        <dbReference type="Google" id="ProtNLM"/>
    </source>
</evidence>
<gene>
    <name evidence="1" type="ORF">METZ01_LOCUS144112</name>
</gene>
<organism evidence="1">
    <name type="scientific">marine metagenome</name>
    <dbReference type="NCBI Taxonomy" id="408172"/>
    <lineage>
        <taxon>unclassified sequences</taxon>
        <taxon>metagenomes</taxon>
        <taxon>ecological metagenomes</taxon>
    </lineage>
</organism>
<reference evidence="1" key="1">
    <citation type="submission" date="2018-05" db="EMBL/GenBank/DDBJ databases">
        <authorList>
            <person name="Lanie J.A."/>
            <person name="Ng W.-L."/>
            <person name="Kazmierczak K.M."/>
            <person name="Andrzejewski T.M."/>
            <person name="Davidsen T.M."/>
            <person name="Wayne K.J."/>
            <person name="Tettelin H."/>
            <person name="Glass J.I."/>
            <person name="Rusch D."/>
            <person name="Podicherti R."/>
            <person name="Tsui H.-C.T."/>
            <person name="Winkler M.E."/>
        </authorList>
    </citation>
    <scope>NUCLEOTIDE SEQUENCE</scope>
</reference>
<name>A0A381ZPL9_9ZZZZ</name>
<evidence type="ECO:0000313" key="1">
    <source>
        <dbReference type="EMBL" id="SVA91258.1"/>
    </source>
</evidence>
<sequence>MKARFSTKCNVCDAFIQKGKEIVKNENEDWIHKHCANEILEIP</sequence>
<accession>A0A381ZPL9</accession>
<dbReference type="EMBL" id="UINC01022180">
    <property type="protein sequence ID" value="SVA91258.1"/>
    <property type="molecule type" value="Genomic_DNA"/>
</dbReference>